<dbReference type="PROSITE" id="PS00843">
    <property type="entry name" value="DALA_DALA_LIGASE_1"/>
    <property type="match status" value="1"/>
</dbReference>
<keyword evidence="10 13" id="KW-0573">Peptidoglycan synthesis</keyword>
<evidence type="ECO:0000259" key="15">
    <source>
        <dbReference type="PROSITE" id="PS50975"/>
    </source>
</evidence>
<organism evidence="16 17">
    <name type="scientific">Paenibacillus cisolokensis</name>
    <dbReference type="NCBI Taxonomy" id="1658519"/>
    <lineage>
        <taxon>Bacteria</taxon>
        <taxon>Bacillati</taxon>
        <taxon>Bacillota</taxon>
        <taxon>Bacilli</taxon>
        <taxon>Bacillales</taxon>
        <taxon>Paenibacillaceae</taxon>
        <taxon>Paenibacillus</taxon>
    </lineage>
</organism>
<dbReference type="InterPro" id="IPR016185">
    <property type="entry name" value="PreATP-grasp_dom_sf"/>
</dbReference>
<dbReference type="EC" id="6.3.2.4" evidence="13"/>
<evidence type="ECO:0000256" key="5">
    <source>
        <dbReference type="ARBA" id="ARBA00022723"/>
    </source>
</evidence>
<keyword evidence="9 13" id="KW-0133">Cell shape</keyword>
<dbReference type="InterPro" id="IPR013815">
    <property type="entry name" value="ATP_grasp_subdomain_1"/>
</dbReference>
<evidence type="ECO:0000256" key="6">
    <source>
        <dbReference type="ARBA" id="ARBA00022741"/>
    </source>
</evidence>
<dbReference type="InterPro" id="IPR011761">
    <property type="entry name" value="ATP-grasp"/>
</dbReference>
<dbReference type="PROSITE" id="PS50975">
    <property type="entry name" value="ATP_GRASP"/>
    <property type="match status" value="1"/>
</dbReference>
<evidence type="ECO:0000256" key="4">
    <source>
        <dbReference type="ARBA" id="ARBA00022598"/>
    </source>
</evidence>
<dbReference type="Gene3D" id="3.40.50.20">
    <property type="match status" value="1"/>
</dbReference>
<reference evidence="16 17" key="1">
    <citation type="submission" date="2021-04" db="EMBL/GenBank/DDBJ databases">
        <title>Draft genome sequence of Paenibacillus cisolokensis, LC2-13A.</title>
        <authorList>
            <person name="Uke A."/>
            <person name="Chhe C."/>
            <person name="Baramee S."/>
            <person name="Kosugi A."/>
        </authorList>
    </citation>
    <scope>NUCLEOTIDE SEQUENCE [LARGE SCALE GENOMIC DNA]</scope>
    <source>
        <strain evidence="16 17">LC2-13A</strain>
    </source>
</reference>
<dbReference type="Gene3D" id="3.30.1490.20">
    <property type="entry name" value="ATP-grasp fold, A domain"/>
    <property type="match status" value="1"/>
</dbReference>
<evidence type="ECO:0000256" key="10">
    <source>
        <dbReference type="ARBA" id="ARBA00022984"/>
    </source>
</evidence>
<dbReference type="EMBL" id="BOVJ01000153">
    <property type="protein sequence ID" value="GIQ65801.1"/>
    <property type="molecule type" value="Genomic_DNA"/>
</dbReference>
<evidence type="ECO:0000313" key="16">
    <source>
        <dbReference type="EMBL" id="GIQ65801.1"/>
    </source>
</evidence>
<name>A0ABQ4NC53_9BACL</name>
<keyword evidence="11" id="KW-0464">Manganese</keyword>
<dbReference type="SUPFAM" id="SSF56059">
    <property type="entry name" value="Glutathione synthetase ATP-binding domain-like"/>
    <property type="match status" value="1"/>
</dbReference>
<comment type="similarity">
    <text evidence="3 13">Belongs to the D-alanine--D-alanine ligase family.</text>
</comment>
<evidence type="ECO:0000256" key="2">
    <source>
        <dbReference type="ARBA" id="ARBA00001946"/>
    </source>
</evidence>
<comment type="catalytic activity">
    <reaction evidence="13">
        <text>2 D-alanine + ATP = D-alanyl-D-alanine + ADP + phosphate + H(+)</text>
        <dbReference type="Rhea" id="RHEA:11224"/>
        <dbReference type="ChEBI" id="CHEBI:15378"/>
        <dbReference type="ChEBI" id="CHEBI:30616"/>
        <dbReference type="ChEBI" id="CHEBI:43474"/>
        <dbReference type="ChEBI" id="CHEBI:57416"/>
        <dbReference type="ChEBI" id="CHEBI:57822"/>
        <dbReference type="ChEBI" id="CHEBI:456216"/>
        <dbReference type="EC" id="6.3.2.4"/>
    </reaction>
</comment>
<protein>
    <recommendedName>
        <fullName evidence="13">D-alanine--D-alanine ligase</fullName>
        <ecNumber evidence="13">6.3.2.4</ecNumber>
    </recommendedName>
    <alternativeName>
        <fullName evidence="13">D-Ala-D-Ala ligase</fullName>
    </alternativeName>
    <alternativeName>
        <fullName evidence="13">D-alanylalanine synthetase</fullName>
    </alternativeName>
</protein>
<dbReference type="GO" id="GO:0016874">
    <property type="term" value="F:ligase activity"/>
    <property type="evidence" value="ECO:0007669"/>
    <property type="project" value="UniProtKB-KW"/>
</dbReference>
<evidence type="ECO:0000256" key="11">
    <source>
        <dbReference type="ARBA" id="ARBA00023211"/>
    </source>
</evidence>
<gene>
    <name evidence="13 16" type="primary">ddl</name>
    <name evidence="16" type="ORF">PACILC2_43690</name>
</gene>
<comment type="pathway">
    <text evidence="13">Cell wall biogenesis; peptidoglycan biosynthesis.</text>
</comment>
<comment type="caution">
    <text evidence="16">The sequence shown here is derived from an EMBL/GenBank/DDBJ whole genome shotgun (WGS) entry which is preliminary data.</text>
</comment>
<feature type="domain" description="ATP-grasp" evidence="15">
    <location>
        <begin position="140"/>
        <end position="346"/>
    </location>
</feature>
<dbReference type="InterPro" id="IPR000291">
    <property type="entry name" value="D-Ala_lig_Van_CS"/>
</dbReference>
<proteinExistence type="inferred from homology"/>
<keyword evidence="12 13" id="KW-0961">Cell wall biogenesis/degradation</keyword>
<comment type="cofactor">
    <cofactor evidence="2">
        <name>Mg(2+)</name>
        <dbReference type="ChEBI" id="CHEBI:18420"/>
    </cofactor>
</comment>
<keyword evidence="5" id="KW-0479">Metal-binding</keyword>
<evidence type="ECO:0000256" key="9">
    <source>
        <dbReference type="ARBA" id="ARBA00022960"/>
    </source>
</evidence>
<keyword evidence="6 14" id="KW-0547">Nucleotide-binding</keyword>
<dbReference type="InterPro" id="IPR011127">
    <property type="entry name" value="Dala_Dala_lig_N"/>
</dbReference>
<dbReference type="NCBIfam" id="NF002526">
    <property type="entry name" value="PRK01966.1-2"/>
    <property type="match status" value="1"/>
</dbReference>
<evidence type="ECO:0000313" key="17">
    <source>
        <dbReference type="Proteomes" id="UP000680304"/>
    </source>
</evidence>
<comment type="function">
    <text evidence="13">Cell wall formation.</text>
</comment>
<evidence type="ECO:0000256" key="8">
    <source>
        <dbReference type="ARBA" id="ARBA00022842"/>
    </source>
</evidence>
<keyword evidence="8" id="KW-0460">Magnesium</keyword>
<accession>A0ABQ4NC53</accession>
<dbReference type="PANTHER" id="PTHR23132:SF25">
    <property type="entry name" value="D-ALANINE--D-ALANINE LIGASE A"/>
    <property type="match status" value="1"/>
</dbReference>
<evidence type="ECO:0000256" key="3">
    <source>
        <dbReference type="ARBA" id="ARBA00010871"/>
    </source>
</evidence>
<dbReference type="InterPro" id="IPR005905">
    <property type="entry name" value="D_ala_D_ala"/>
</dbReference>
<keyword evidence="4 13" id="KW-0436">Ligase</keyword>
<keyword evidence="7 14" id="KW-0067">ATP-binding</keyword>
<keyword evidence="17" id="KW-1185">Reference proteome</keyword>
<evidence type="ECO:0000256" key="13">
    <source>
        <dbReference type="HAMAP-Rule" id="MF_00047"/>
    </source>
</evidence>
<comment type="subcellular location">
    <subcellularLocation>
        <location evidence="13">Cytoplasm</location>
    </subcellularLocation>
</comment>
<evidence type="ECO:0000256" key="1">
    <source>
        <dbReference type="ARBA" id="ARBA00001936"/>
    </source>
</evidence>
<dbReference type="PIRSF" id="PIRSF039102">
    <property type="entry name" value="Ddl/VanB"/>
    <property type="match status" value="1"/>
</dbReference>
<dbReference type="Proteomes" id="UP000680304">
    <property type="component" value="Unassembled WGS sequence"/>
</dbReference>
<evidence type="ECO:0000256" key="14">
    <source>
        <dbReference type="PROSITE-ProRule" id="PRU00409"/>
    </source>
</evidence>
<dbReference type="SUPFAM" id="SSF52440">
    <property type="entry name" value="PreATP-grasp domain"/>
    <property type="match status" value="1"/>
</dbReference>
<evidence type="ECO:0000256" key="12">
    <source>
        <dbReference type="ARBA" id="ARBA00023316"/>
    </source>
</evidence>
<dbReference type="Gene3D" id="3.30.470.20">
    <property type="entry name" value="ATP-grasp fold, B domain"/>
    <property type="match status" value="1"/>
</dbReference>
<sequence>MNEILNVHVVYGGKSAEHEVSLKTALNVLNRMDKRKYNVYPVYITRHGIWRMLPRLDHALASTAELETEAGPADGNAAASMGNWLTRRLAENGPHLVFPVIHGTCGEDGTLQGMLELADVPYVGNGVLASAAGMDKVMMKRIFTGAGIPQVEYEQLLRHEWEQRETACCDALERTIGYPCYVKPANLGSSIGIRRCADRDELLLAIGHAFRYDRKIIIEKEAAGREVQLAVLGNDRPICSVAGEFAREPGFFDYYKKYEAGNLVQRIPAQLAGSLREQLREYALQAYRLLDGSGLMRIDFFVTDQGEIYLNEVNTLPGFTPISMFPALWEKTDGTTYAELIDKLIGLALERHEQKRKIRYGREDV</sequence>
<dbReference type="HAMAP" id="MF_00047">
    <property type="entry name" value="Dala_Dala_lig"/>
    <property type="match status" value="1"/>
</dbReference>
<comment type="cofactor">
    <cofactor evidence="1">
        <name>Mn(2+)</name>
        <dbReference type="ChEBI" id="CHEBI:29035"/>
    </cofactor>
</comment>
<dbReference type="NCBIfam" id="TIGR01205">
    <property type="entry name" value="D_ala_D_alaTIGR"/>
    <property type="match status" value="1"/>
</dbReference>
<dbReference type="Pfam" id="PF01820">
    <property type="entry name" value="Dala_Dala_lig_N"/>
    <property type="match status" value="1"/>
</dbReference>
<dbReference type="Pfam" id="PF07478">
    <property type="entry name" value="Dala_Dala_lig_C"/>
    <property type="match status" value="1"/>
</dbReference>
<keyword evidence="13" id="KW-0963">Cytoplasm</keyword>
<dbReference type="PANTHER" id="PTHR23132">
    <property type="entry name" value="D-ALANINE--D-ALANINE LIGASE"/>
    <property type="match status" value="1"/>
</dbReference>
<dbReference type="InterPro" id="IPR011095">
    <property type="entry name" value="Dala_Dala_lig_C"/>
</dbReference>
<dbReference type="NCBIfam" id="NF002528">
    <property type="entry name" value="PRK01966.1-4"/>
    <property type="match status" value="1"/>
</dbReference>
<dbReference type="RefSeq" id="WP_213530315.1">
    <property type="nucleotide sequence ID" value="NZ_BOVJ01000153.1"/>
</dbReference>
<evidence type="ECO:0000256" key="7">
    <source>
        <dbReference type="ARBA" id="ARBA00022840"/>
    </source>
</evidence>